<evidence type="ECO:0000256" key="1">
    <source>
        <dbReference type="SAM" id="Phobius"/>
    </source>
</evidence>
<dbReference type="RefSeq" id="WP_376890930.1">
    <property type="nucleotide sequence ID" value="NZ_JBHULS010000001.1"/>
</dbReference>
<reference evidence="3" key="1">
    <citation type="journal article" date="2019" name="Int. J. Syst. Evol. Microbiol.">
        <title>The Global Catalogue of Microorganisms (GCM) 10K type strain sequencing project: providing services to taxonomists for standard genome sequencing and annotation.</title>
        <authorList>
            <consortium name="The Broad Institute Genomics Platform"/>
            <consortium name="The Broad Institute Genome Sequencing Center for Infectious Disease"/>
            <person name="Wu L."/>
            <person name="Ma J."/>
        </authorList>
    </citation>
    <scope>NUCLEOTIDE SEQUENCE [LARGE SCALE GENOMIC DNA]</scope>
    <source>
        <strain evidence="3">KCTC 42587</strain>
    </source>
</reference>
<evidence type="ECO:0000313" key="3">
    <source>
        <dbReference type="Proteomes" id="UP001597472"/>
    </source>
</evidence>
<dbReference type="Proteomes" id="UP001597472">
    <property type="component" value="Unassembled WGS sequence"/>
</dbReference>
<keyword evidence="3" id="KW-1185">Reference proteome</keyword>
<keyword evidence="1" id="KW-1133">Transmembrane helix</keyword>
<comment type="caution">
    <text evidence="2">The sequence shown here is derived from an EMBL/GenBank/DDBJ whole genome shotgun (WGS) entry which is preliminary data.</text>
</comment>
<organism evidence="2 3">
    <name type="scientific">Bizionia sediminis</name>
    <dbReference type="NCBI Taxonomy" id="1737064"/>
    <lineage>
        <taxon>Bacteria</taxon>
        <taxon>Pseudomonadati</taxon>
        <taxon>Bacteroidota</taxon>
        <taxon>Flavobacteriia</taxon>
        <taxon>Flavobacteriales</taxon>
        <taxon>Flavobacteriaceae</taxon>
        <taxon>Bizionia</taxon>
    </lineage>
</organism>
<accession>A0ABW5KN88</accession>
<keyword evidence="1" id="KW-0472">Membrane</keyword>
<feature type="transmembrane region" description="Helical" evidence="1">
    <location>
        <begin position="7"/>
        <end position="24"/>
    </location>
</feature>
<feature type="transmembrane region" description="Helical" evidence="1">
    <location>
        <begin position="30"/>
        <end position="51"/>
    </location>
</feature>
<sequence length="54" mass="5070">MATANAYGAGMGALVWLIAIVGGSGDLDVVAASAVAYGANASAGVGFVALLNSI</sequence>
<keyword evidence="1" id="KW-0812">Transmembrane</keyword>
<evidence type="ECO:0000313" key="2">
    <source>
        <dbReference type="EMBL" id="MFD2550237.1"/>
    </source>
</evidence>
<name>A0ABW5KN88_9FLAO</name>
<dbReference type="EMBL" id="JBHULS010000001">
    <property type="protein sequence ID" value="MFD2550237.1"/>
    <property type="molecule type" value="Genomic_DNA"/>
</dbReference>
<gene>
    <name evidence="2" type="ORF">ACFSQP_00280</name>
</gene>
<proteinExistence type="predicted"/>
<protein>
    <submittedName>
        <fullName evidence="2">Uncharacterized protein</fullName>
    </submittedName>
</protein>